<keyword evidence="1" id="KW-0732">Signal</keyword>
<dbReference type="InterPro" id="IPR001375">
    <property type="entry name" value="Peptidase_S9_cat"/>
</dbReference>
<dbReference type="Pfam" id="PF00930">
    <property type="entry name" value="DPPIV_N"/>
    <property type="match status" value="1"/>
</dbReference>
<organism evidence="4 5">
    <name type="scientific">Roseiterribacter gracilis</name>
    <dbReference type="NCBI Taxonomy" id="2812848"/>
    <lineage>
        <taxon>Bacteria</taxon>
        <taxon>Pseudomonadati</taxon>
        <taxon>Pseudomonadota</taxon>
        <taxon>Alphaproteobacteria</taxon>
        <taxon>Rhodospirillales</taxon>
        <taxon>Roseiterribacteraceae</taxon>
        <taxon>Roseiterribacter</taxon>
    </lineage>
</organism>
<dbReference type="SUPFAM" id="SSF53474">
    <property type="entry name" value="alpha/beta-Hydrolases"/>
    <property type="match status" value="1"/>
</dbReference>
<gene>
    <name evidence="4" type="ORF">TMPK1_16870</name>
</gene>
<dbReference type="PANTHER" id="PTHR11731">
    <property type="entry name" value="PROTEASE FAMILY S9B,C DIPEPTIDYL-PEPTIDASE IV-RELATED"/>
    <property type="match status" value="1"/>
</dbReference>
<dbReference type="GO" id="GO:0006508">
    <property type="term" value="P:proteolysis"/>
    <property type="evidence" value="ECO:0007669"/>
    <property type="project" value="InterPro"/>
</dbReference>
<feature type="domain" description="Dipeptidylpeptidase IV N-terminal" evidence="3">
    <location>
        <begin position="127"/>
        <end position="401"/>
    </location>
</feature>
<dbReference type="GO" id="GO:0008236">
    <property type="term" value="F:serine-type peptidase activity"/>
    <property type="evidence" value="ECO:0007669"/>
    <property type="project" value="InterPro"/>
</dbReference>
<accession>A0A8S8XEB9</accession>
<dbReference type="Proteomes" id="UP000681075">
    <property type="component" value="Unassembled WGS sequence"/>
</dbReference>
<evidence type="ECO:0000313" key="4">
    <source>
        <dbReference type="EMBL" id="GIL39450.1"/>
    </source>
</evidence>
<dbReference type="EMBL" id="BOPV01000001">
    <property type="protein sequence ID" value="GIL39450.1"/>
    <property type="molecule type" value="Genomic_DNA"/>
</dbReference>
<dbReference type="SUPFAM" id="SSF82171">
    <property type="entry name" value="DPP6 N-terminal domain-like"/>
    <property type="match status" value="1"/>
</dbReference>
<dbReference type="AlphaFoldDB" id="A0A8S8XEB9"/>
<protein>
    <submittedName>
        <fullName evidence="4">Peptidase</fullName>
    </submittedName>
</protein>
<dbReference type="InterPro" id="IPR050278">
    <property type="entry name" value="Serine_Prot_S9B/DPPIV"/>
</dbReference>
<dbReference type="Pfam" id="PF00326">
    <property type="entry name" value="Peptidase_S9"/>
    <property type="match status" value="1"/>
</dbReference>
<feature type="chain" id="PRO_5035876735" evidence="1">
    <location>
        <begin position="23"/>
        <end position="721"/>
    </location>
</feature>
<dbReference type="Gene3D" id="2.140.10.30">
    <property type="entry name" value="Dipeptidylpeptidase IV, N-terminal domain"/>
    <property type="match status" value="1"/>
</dbReference>
<keyword evidence="5" id="KW-1185">Reference proteome</keyword>
<sequence length="721" mass="78960">MRQLRLFTALFGALAVTLPASAAEDPAAFFRDLAATRGWTLGRVVKPVPTGDAILFLRGGPRDAKLALYEQKVGGGEREIASAQSLLAGANEVLSEQEKSRRERQRISFSGLTDFLLSDDARTIVLPFSGRLYTVDRTSGAVRALPGEGWIDPRLSADGKQIAAVKGGELFVLPVVGKGKPRKLTSGATATVTNGLAEFVAQEEMDRSRGFWWSPDGKQIAFERADVSKVERRWIGDPLRPERAPVEQRYPRPGGANADVAVGIVSVVGGKVVWAHWDTKRFPYLTRVTWIAPGKVAIAVMSRDQKDAQLLSVDAKTGKSSVLLSEHDDAWIELDGSKELPFFLPDGRFLWASDRDGSKRVELRGADGSFLRALTPANFGDVRVTSVDAAGGSFTFTGGSDLRATLFYRGTLDGALPVAIDGEPGVHQVRVNAGWFVDAKETASGVRSVYARALAGGGNVTLTERTETAPKLPEITFEKAGDYDAALVYPRDFDPTKRYPIILSVYGGPHHKQVVLRPSLYREQQWMADQGFIVALADNHGTPGGSRDWLRAYQGDMIGAPLRDQIFALRFLAGKHPEMDMTRVAPIGWSFGGYFSVMAVLQRPDVFSCAVAGAPVVDWRDYDTFYTERYMGLLPQDKAAYDKGSALTYAAKLEKPLLIEHGVTDDNVYFQHSLKLQQALLAANRPHELTLLPGTHMLSDPNLKTGERLRAIEFLKRCLKP</sequence>
<feature type="signal peptide" evidence="1">
    <location>
        <begin position="1"/>
        <end position="22"/>
    </location>
</feature>
<dbReference type="PANTHER" id="PTHR11731:SF193">
    <property type="entry name" value="DIPEPTIDYL PEPTIDASE 9"/>
    <property type="match status" value="1"/>
</dbReference>
<proteinExistence type="predicted"/>
<dbReference type="InterPro" id="IPR029058">
    <property type="entry name" value="AB_hydrolase_fold"/>
</dbReference>
<dbReference type="InterPro" id="IPR002469">
    <property type="entry name" value="Peptidase_S9B_N"/>
</dbReference>
<feature type="domain" description="Peptidase S9 prolyl oligopeptidase catalytic" evidence="2">
    <location>
        <begin position="519"/>
        <end position="720"/>
    </location>
</feature>
<comment type="caution">
    <text evidence="4">The sequence shown here is derived from an EMBL/GenBank/DDBJ whole genome shotgun (WGS) entry which is preliminary data.</text>
</comment>
<evidence type="ECO:0000313" key="5">
    <source>
        <dbReference type="Proteomes" id="UP000681075"/>
    </source>
</evidence>
<evidence type="ECO:0000259" key="3">
    <source>
        <dbReference type="Pfam" id="PF00930"/>
    </source>
</evidence>
<reference evidence="4" key="1">
    <citation type="submission" date="2021-02" db="EMBL/GenBank/DDBJ databases">
        <title>Genome sequence of Rhodospirillales sp. strain TMPK1 isolated from soil.</title>
        <authorList>
            <person name="Nakai R."/>
            <person name="Kusada H."/>
            <person name="Tamaki H."/>
        </authorList>
    </citation>
    <scope>NUCLEOTIDE SEQUENCE</scope>
    <source>
        <strain evidence="4">TMPK1</strain>
    </source>
</reference>
<name>A0A8S8XEB9_9PROT</name>
<evidence type="ECO:0000259" key="2">
    <source>
        <dbReference type="Pfam" id="PF00326"/>
    </source>
</evidence>
<dbReference type="Gene3D" id="3.40.50.1820">
    <property type="entry name" value="alpha/beta hydrolase"/>
    <property type="match status" value="1"/>
</dbReference>
<dbReference type="GO" id="GO:0008239">
    <property type="term" value="F:dipeptidyl-peptidase activity"/>
    <property type="evidence" value="ECO:0007669"/>
    <property type="project" value="TreeGrafter"/>
</dbReference>
<evidence type="ECO:0000256" key="1">
    <source>
        <dbReference type="SAM" id="SignalP"/>
    </source>
</evidence>